<dbReference type="InterPro" id="IPR000700">
    <property type="entry name" value="PAS-assoc_C"/>
</dbReference>
<evidence type="ECO:0000256" key="2">
    <source>
        <dbReference type="ARBA" id="ARBA00022692"/>
    </source>
</evidence>
<evidence type="ECO:0000259" key="8">
    <source>
        <dbReference type="PROSITE" id="PS50839"/>
    </source>
</evidence>
<comment type="caution">
    <text evidence="9">The sequence shown here is derived from an EMBL/GenBank/DDBJ whole genome shotgun (WGS) entry which is preliminary data.</text>
</comment>
<dbReference type="InterPro" id="IPR013656">
    <property type="entry name" value="PAS_4"/>
</dbReference>
<feature type="domain" description="PAS" evidence="6">
    <location>
        <begin position="384"/>
        <end position="454"/>
    </location>
</feature>
<evidence type="ECO:0000259" key="6">
    <source>
        <dbReference type="PROSITE" id="PS50112"/>
    </source>
</evidence>
<dbReference type="SUPFAM" id="SSF55781">
    <property type="entry name" value="GAF domain-like"/>
    <property type="match status" value="1"/>
</dbReference>
<dbReference type="Pfam" id="PF08448">
    <property type="entry name" value="PAS_4"/>
    <property type="match status" value="2"/>
</dbReference>
<dbReference type="EMBL" id="LIZY01000143">
    <property type="protein sequence ID" value="KPJ61826.1"/>
    <property type="molecule type" value="Genomic_DNA"/>
</dbReference>
<feature type="domain" description="PAC" evidence="7">
    <location>
        <begin position="333"/>
        <end position="383"/>
    </location>
</feature>
<name>A0A0S7XH87_9BACT</name>
<evidence type="ECO:0008006" key="11">
    <source>
        <dbReference type="Google" id="ProtNLM"/>
    </source>
</evidence>
<dbReference type="SMART" id="SM01079">
    <property type="entry name" value="CHASE"/>
    <property type="match status" value="1"/>
</dbReference>
<dbReference type="GO" id="GO:0016020">
    <property type="term" value="C:membrane"/>
    <property type="evidence" value="ECO:0007669"/>
    <property type="project" value="UniProtKB-SubCell"/>
</dbReference>
<dbReference type="Pfam" id="PF13426">
    <property type="entry name" value="PAS_9"/>
    <property type="match status" value="1"/>
</dbReference>
<dbReference type="PANTHER" id="PTHR44757:SF2">
    <property type="entry name" value="BIOFILM ARCHITECTURE MAINTENANCE PROTEIN MBAA"/>
    <property type="match status" value="1"/>
</dbReference>
<dbReference type="CDD" id="cd00130">
    <property type="entry name" value="PAS"/>
    <property type="match status" value="3"/>
</dbReference>
<dbReference type="Pfam" id="PF13185">
    <property type="entry name" value="GAF_2"/>
    <property type="match status" value="1"/>
</dbReference>
<sequence length="818" mass="91180">MPYFDYFHPNRFYRALGWAPRVPAAGRNAYEETVRSQGFLDFQITDRTRDAAGKHVMVPAGQRHEYLPVGYIEPLTPNERLLGYDLVSAPRRRDALYRARDTGKVAATEPIILHEESETRKWLLVCLPIYASKHIPSTVDERRRLLMGFAFGVYHIGNTVEAMVTSHLPKGMSVAVFDGSIISAQTRLYGQVRPAMPLRITERIQVGGRDWLVVWEGSPHFGGRNPGALLWVLMAAGVSLTVLAVVVILLLQASARQAERDAERHRLVLHTSMDGFFLMAFDGKLLEANAAYCDMVGYSREELLSVRITDLEANESPEQVARHIQAIRELGHDRFETKHRRKNGEIVNLEISTSVCQFPGNEFLVVFARDITERKRADEALRESEERFREIVEVASDAVWEIDEEARYTYWSPRVTDILGYATEEIIGKTPFDLMPPEEAKRVADAFAAIAAARQPFVHLENTNLHKDGHEVILETTGAPIFDAEGRFKGYRGVEQDITERKRTEARVAWHTRVQAGLAEVAAQLLSERDIDAVSHVLLGHCQSLTDSATGAVGYVDPADGMMVFPTFLGNVWDECRIPGKTYRLPASEALWARAWREGASVISNDVATDPHSAGTPEGHPIIHRFLAAPAVVDGEVVGTVMLANKADEYSEADRKVAEAFASLWAVAVQHERQHQAVEASESQYRRLVETLHDCVGEIDTEGRYTFMSSASERILGYAPGDIVGRSIGELVPPEDVPELMGTFRECAETARGVTEYPLTMVTPEGSPRHLELNARPITDADGRVSGFVGAARDVTERIAAQRALESQNRRLEALNLI</sequence>
<dbReference type="Proteomes" id="UP000052020">
    <property type="component" value="Unassembled WGS sequence"/>
</dbReference>
<feature type="transmembrane region" description="Helical" evidence="5">
    <location>
        <begin position="228"/>
        <end position="251"/>
    </location>
</feature>
<reference evidence="9 10" key="1">
    <citation type="journal article" date="2015" name="Microbiome">
        <title>Genomic resolution of linkages in carbon, nitrogen, and sulfur cycling among widespread estuary sediment bacteria.</title>
        <authorList>
            <person name="Baker B.J."/>
            <person name="Lazar C.S."/>
            <person name="Teske A.P."/>
            <person name="Dick G.J."/>
        </authorList>
    </citation>
    <scope>NUCLEOTIDE SEQUENCE [LARGE SCALE GENOMIC DNA]</scope>
    <source>
        <strain evidence="9">DG_56</strain>
    </source>
</reference>
<dbReference type="Gene3D" id="3.30.450.40">
    <property type="match status" value="1"/>
</dbReference>
<evidence type="ECO:0000313" key="9">
    <source>
        <dbReference type="EMBL" id="KPJ61826.1"/>
    </source>
</evidence>
<evidence type="ECO:0000256" key="5">
    <source>
        <dbReference type="SAM" id="Phobius"/>
    </source>
</evidence>
<feature type="non-terminal residue" evidence="9">
    <location>
        <position position="818"/>
    </location>
</feature>
<feature type="domain" description="PAS" evidence="6">
    <location>
        <begin position="681"/>
        <end position="751"/>
    </location>
</feature>
<dbReference type="SUPFAM" id="SSF55785">
    <property type="entry name" value="PYP-like sensor domain (PAS domain)"/>
    <property type="match status" value="3"/>
</dbReference>
<accession>A0A0S7XH87</accession>
<evidence type="ECO:0000256" key="3">
    <source>
        <dbReference type="ARBA" id="ARBA00022989"/>
    </source>
</evidence>
<keyword evidence="4 5" id="KW-0472">Membrane</keyword>
<evidence type="ECO:0000256" key="4">
    <source>
        <dbReference type="ARBA" id="ARBA00023136"/>
    </source>
</evidence>
<dbReference type="InterPro" id="IPR000014">
    <property type="entry name" value="PAS"/>
</dbReference>
<feature type="domain" description="PAC" evidence="7">
    <location>
        <begin position="458"/>
        <end position="510"/>
    </location>
</feature>
<comment type="subcellular location">
    <subcellularLocation>
        <location evidence="1">Membrane</location>
    </subcellularLocation>
</comment>
<dbReference type="InterPro" id="IPR003018">
    <property type="entry name" value="GAF"/>
</dbReference>
<feature type="domain" description="PAC" evidence="7">
    <location>
        <begin position="755"/>
        <end position="807"/>
    </location>
</feature>
<dbReference type="SMART" id="SM00086">
    <property type="entry name" value="PAC"/>
    <property type="match status" value="3"/>
</dbReference>
<organism evidence="9 10">
    <name type="scientific">candidate division KD3-62 bacterium DG_56</name>
    <dbReference type="NCBI Taxonomy" id="1704032"/>
    <lineage>
        <taxon>Bacteria</taxon>
        <taxon>candidate division KD3-62</taxon>
    </lineage>
</organism>
<dbReference type="AlphaFoldDB" id="A0A0S7XH87"/>
<dbReference type="InterPro" id="IPR052155">
    <property type="entry name" value="Biofilm_reg_signaling"/>
</dbReference>
<evidence type="ECO:0000313" key="10">
    <source>
        <dbReference type="Proteomes" id="UP000052020"/>
    </source>
</evidence>
<dbReference type="Gene3D" id="3.30.450.350">
    <property type="entry name" value="CHASE domain"/>
    <property type="match status" value="1"/>
</dbReference>
<proteinExistence type="predicted"/>
<protein>
    <recommendedName>
        <fullName evidence="11">Histidine kinase</fullName>
    </recommendedName>
</protein>
<dbReference type="Pfam" id="PF03924">
    <property type="entry name" value="CHASE"/>
    <property type="match status" value="1"/>
</dbReference>
<dbReference type="InterPro" id="IPR029016">
    <property type="entry name" value="GAF-like_dom_sf"/>
</dbReference>
<dbReference type="InterPro" id="IPR035965">
    <property type="entry name" value="PAS-like_dom_sf"/>
</dbReference>
<dbReference type="PANTHER" id="PTHR44757">
    <property type="entry name" value="DIGUANYLATE CYCLASE DGCP"/>
    <property type="match status" value="1"/>
</dbReference>
<dbReference type="InterPro" id="IPR001610">
    <property type="entry name" value="PAC"/>
</dbReference>
<dbReference type="PROSITE" id="PS50113">
    <property type="entry name" value="PAC"/>
    <property type="match status" value="3"/>
</dbReference>
<feature type="domain" description="PAS" evidence="6">
    <location>
        <begin position="261"/>
        <end position="331"/>
    </location>
</feature>
<dbReference type="InterPro" id="IPR042240">
    <property type="entry name" value="CHASE_sf"/>
</dbReference>
<dbReference type="NCBIfam" id="TIGR00229">
    <property type="entry name" value="sensory_box"/>
    <property type="match status" value="3"/>
</dbReference>
<gene>
    <name evidence="9" type="ORF">AMK68_05650</name>
</gene>
<dbReference type="SMART" id="SM00065">
    <property type="entry name" value="GAF"/>
    <property type="match status" value="1"/>
</dbReference>
<evidence type="ECO:0000259" key="7">
    <source>
        <dbReference type="PROSITE" id="PS50113"/>
    </source>
</evidence>
<feature type="domain" description="CHASE" evidence="8">
    <location>
        <begin position="14"/>
        <end position="214"/>
    </location>
</feature>
<dbReference type="Gene3D" id="3.30.450.20">
    <property type="entry name" value="PAS domain"/>
    <property type="match status" value="3"/>
</dbReference>
<dbReference type="SMART" id="SM00091">
    <property type="entry name" value="PAS"/>
    <property type="match status" value="3"/>
</dbReference>
<dbReference type="PROSITE" id="PS50839">
    <property type="entry name" value="CHASE"/>
    <property type="match status" value="1"/>
</dbReference>
<evidence type="ECO:0000256" key="1">
    <source>
        <dbReference type="ARBA" id="ARBA00004370"/>
    </source>
</evidence>
<dbReference type="InterPro" id="IPR006189">
    <property type="entry name" value="CHASE_dom"/>
</dbReference>
<dbReference type="GO" id="GO:0003824">
    <property type="term" value="F:catalytic activity"/>
    <property type="evidence" value="ECO:0007669"/>
    <property type="project" value="UniProtKB-ARBA"/>
</dbReference>
<keyword evidence="3 5" id="KW-1133">Transmembrane helix</keyword>
<dbReference type="PROSITE" id="PS50112">
    <property type="entry name" value="PAS"/>
    <property type="match status" value="3"/>
</dbReference>
<keyword evidence="2 5" id="KW-0812">Transmembrane</keyword>
<dbReference type="GO" id="GO:0007165">
    <property type="term" value="P:signal transduction"/>
    <property type="evidence" value="ECO:0007669"/>
    <property type="project" value="UniProtKB-ARBA"/>
</dbReference>